<reference evidence="3 4" key="1">
    <citation type="submission" date="2016-04" db="EMBL/GenBank/DDBJ databases">
        <title>Evolutionary innovation and constraint leading to complex multicellularity in the Ascomycota.</title>
        <authorList>
            <person name="Cisse O."/>
            <person name="Nguyen A."/>
            <person name="Hewitt D.A."/>
            <person name="Jedd G."/>
            <person name="Stajich J.E."/>
        </authorList>
    </citation>
    <scope>NUCLEOTIDE SEQUENCE [LARGE SCALE GENOMIC DNA]</scope>
    <source>
        <strain evidence="3 4">DAH-3</strain>
    </source>
</reference>
<evidence type="ECO:0000259" key="2">
    <source>
        <dbReference type="PROSITE" id="PS50195"/>
    </source>
</evidence>
<sequence>MGNQQADIDRETHLSPVQEHYLKKELLSIQIHEELANRLADPKGLMRFGHPFSSSENISPENTHFPISRYIFNKFIITFPFLRDAKQDEFWQENVQVFIEAFTSKAISASEDRTEITKRRRVGRKMEQLVQLMMNAGIRTASGNEMSIHVDDAETNTSVGELDVIRNIPEGNYINGFDVNVISVRRTPSSNHKIRKKYHAEFLIKTRRPDATEIIVAKRYGAFKLLDKNIREEFSSKRPPSLPKKDKTPFTGRFAKLMLSRNCSSSSLASDSILDSSGSNPTGSENAAIALHREENRLTLRQWLRRLLADPNYSQSRHLLKFLTTDEATLTLSELKDQKLRKALDERRVDEQAKFLEIAKMRARELDKHMTQFKAELIQDHGLVTMFQEIRKHDSIKDLPSHYKKVVEWARIEVAAVIYHMFIAADNSSEVFAQMKRIHSLIPYTILKNTVRFSNPMMMVRGIIDLFTAQPFGGRSLLQRIISSTLNDDIKALKNKADEVKLRIADDVLCKRIECYVDGTREFRERVRESIGFDLLVGILQSDIITPPLQPRHIQMVFEASQAYKEAFDNNNEVKPEARIFSNFTQYLRILMRKRDKEEMISLVQESVLSSLLKDIIVIFYEPLARVYKTANVHNSVIDFANFVDDIIATVEKSNSEGIYTFRVLPLTLQSLRSRHEQDLYSFVHKVHIHDDGLFKDLVEWIELILHFLRNGTAKVDILGLIRDSGADYDKVIKEINEIVDWNGRYKQWKVSRLRQKMGLGQTTFEKSIPKNLFSGNDFGISDSDLADMDTLDHSDSSSEASEEDDVDPIELERKRRQQLKENLGSRDCEPIKTVLVEIPKMSEIFERRLRETLSIEKISSV</sequence>
<dbReference type="EMBL" id="LXFE01000420">
    <property type="protein sequence ID" value="OLL25372.1"/>
    <property type="molecule type" value="Genomic_DNA"/>
</dbReference>
<evidence type="ECO:0000313" key="3">
    <source>
        <dbReference type="EMBL" id="OLL25372.1"/>
    </source>
</evidence>
<comment type="caution">
    <text evidence="3">The sequence shown here is derived from an EMBL/GenBank/DDBJ whole genome shotgun (WGS) entry which is preliminary data.</text>
</comment>
<dbReference type="OrthoDB" id="2117459at2759"/>
<name>A0A1U7LS52_NEOID</name>
<dbReference type="InterPro" id="IPR024554">
    <property type="entry name" value="LEC1-like_C"/>
</dbReference>
<dbReference type="Pfam" id="PF12825">
    <property type="entry name" value="DUF3818"/>
    <property type="match status" value="1"/>
</dbReference>
<feature type="compositionally biased region" description="Acidic residues" evidence="1">
    <location>
        <begin position="801"/>
        <end position="810"/>
    </location>
</feature>
<dbReference type="InterPro" id="IPR036871">
    <property type="entry name" value="PX_dom_sf"/>
</dbReference>
<dbReference type="OMA" id="MGWLEGI"/>
<dbReference type="InterPro" id="IPR024555">
    <property type="entry name" value="PX-associated"/>
</dbReference>
<feature type="domain" description="PX" evidence="2">
    <location>
        <begin position="180"/>
        <end position="330"/>
    </location>
</feature>
<dbReference type="InterPro" id="IPR047168">
    <property type="entry name" value="LEC1-like"/>
</dbReference>
<dbReference type="InterPro" id="IPR001683">
    <property type="entry name" value="PX_dom"/>
</dbReference>
<dbReference type="Gene3D" id="3.30.1520.10">
    <property type="entry name" value="Phox-like domain"/>
    <property type="match status" value="1"/>
</dbReference>
<dbReference type="CDD" id="cd06869">
    <property type="entry name" value="PX_UP2_fungi"/>
    <property type="match status" value="1"/>
</dbReference>
<dbReference type="STRING" id="1198029.A0A1U7LS52"/>
<dbReference type="SMART" id="SM00312">
    <property type="entry name" value="PX"/>
    <property type="match status" value="1"/>
</dbReference>
<dbReference type="PROSITE" id="PS50195">
    <property type="entry name" value="PX"/>
    <property type="match status" value="1"/>
</dbReference>
<organism evidence="3 4">
    <name type="scientific">Neolecta irregularis (strain DAH-3)</name>
    <dbReference type="NCBI Taxonomy" id="1198029"/>
    <lineage>
        <taxon>Eukaryota</taxon>
        <taxon>Fungi</taxon>
        <taxon>Dikarya</taxon>
        <taxon>Ascomycota</taxon>
        <taxon>Taphrinomycotina</taxon>
        <taxon>Neolectales</taxon>
        <taxon>Neolectaceae</taxon>
        <taxon>Neolecta</taxon>
    </lineage>
</organism>
<accession>A0A1U7LS52</accession>
<dbReference type="Pfam" id="PF12828">
    <property type="entry name" value="PXB"/>
    <property type="match status" value="1"/>
</dbReference>
<dbReference type="AlphaFoldDB" id="A0A1U7LS52"/>
<dbReference type="GO" id="GO:0035091">
    <property type="term" value="F:phosphatidylinositol binding"/>
    <property type="evidence" value="ECO:0007669"/>
    <property type="project" value="InterPro"/>
</dbReference>
<evidence type="ECO:0000313" key="4">
    <source>
        <dbReference type="Proteomes" id="UP000186594"/>
    </source>
</evidence>
<protein>
    <submittedName>
        <fullName evidence="3">PX domain-containing protein</fullName>
    </submittedName>
</protein>
<dbReference type="PANTHER" id="PTHR47185:SF1">
    <property type="entry name" value="PX DOMAIN-CONTAINING PROTEIN YPR097W"/>
    <property type="match status" value="1"/>
</dbReference>
<gene>
    <name evidence="3" type="ORF">NEOLI_002824</name>
</gene>
<dbReference type="PANTHER" id="PTHR47185">
    <property type="entry name" value="PX DOMAIN-CONTAINING PROTEIN YPR097W"/>
    <property type="match status" value="1"/>
</dbReference>
<dbReference type="SUPFAM" id="SSF64268">
    <property type="entry name" value="PX domain"/>
    <property type="match status" value="1"/>
</dbReference>
<keyword evidence="4" id="KW-1185">Reference proteome</keyword>
<evidence type="ECO:0000256" key="1">
    <source>
        <dbReference type="SAM" id="MobiDB-lite"/>
    </source>
</evidence>
<dbReference type="Pfam" id="PF00787">
    <property type="entry name" value="PX"/>
    <property type="match status" value="1"/>
</dbReference>
<feature type="region of interest" description="Disordered" evidence="1">
    <location>
        <begin position="790"/>
        <end position="811"/>
    </location>
</feature>
<proteinExistence type="predicted"/>
<dbReference type="Proteomes" id="UP000186594">
    <property type="component" value="Unassembled WGS sequence"/>
</dbReference>